<keyword evidence="1" id="KW-0732">Signal</keyword>
<feature type="chain" id="PRO_5009111526" description="Phosphate starvation-inducible protein PsiF" evidence="1">
    <location>
        <begin position="31"/>
        <end position="93"/>
    </location>
</feature>
<dbReference type="AlphaFoldDB" id="A0A1D8QZ35"/>
<dbReference type="Proteomes" id="UP000175973">
    <property type="component" value="Chromosome"/>
</dbReference>
<protein>
    <recommendedName>
        <fullName evidence="4">Phosphate starvation-inducible protein PsiF</fullName>
    </recommendedName>
</protein>
<gene>
    <name evidence="2" type="ORF">A4S02_13405</name>
</gene>
<sequence>MEYRMTHFMRRISIMLSSVAMIGLAYPAHADALREKQTEACKGDALRLCALAIPNEKKITKCMERKQDQLSPKCRAFFKKGSKTPQVHKPKSK</sequence>
<accession>A0A1D8QZ35</accession>
<name>A0A1D8QZ35_9PROT</name>
<proteinExistence type="predicted"/>
<evidence type="ECO:0000313" key="3">
    <source>
        <dbReference type="Proteomes" id="UP000175973"/>
    </source>
</evidence>
<keyword evidence="3" id="KW-1185">Reference proteome</keyword>
<organism evidence="2 3">
    <name type="scientific">Acetobacter ascendens</name>
    <dbReference type="NCBI Taxonomy" id="481146"/>
    <lineage>
        <taxon>Bacteria</taxon>
        <taxon>Pseudomonadati</taxon>
        <taxon>Pseudomonadota</taxon>
        <taxon>Alphaproteobacteria</taxon>
        <taxon>Acetobacterales</taxon>
        <taxon>Acetobacteraceae</taxon>
        <taxon>Acetobacter</taxon>
    </lineage>
</organism>
<dbReference type="EMBL" id="CP015164">
    <property type="protein sequence ID" value="AOW47611.1"/>
    <property type="molecule type" value="Genomic_DNA"/>
</dbReference>
<feature type="signal peptide" evidence="1">
    <location>
        <begin position="1"/>
        <end position="30"/>
    </location>
</feature>
<reference evidence="3" key="1">
    <citation type="submission" date="2016-04" db="EMBL/GenBank/DDBJ databases">
        <authorList>
            <person name="Jeon C.O."/>
            <person name="Cho G.Y."/>
            <person name="Jeong H.I."/>
            <person name="Kim K.H."/>
        </authorList>
    </citation>
    <scope>NUCLEOTIDE SEQUENCE [LARGE SCALE GENOMIC DNA]</scope>
    <source>
        <strain evidence="3">LMG 1590</strain>
    </source>
</reference>
<evidence type="ECO:0000256" key="1">
    <source>
        <dbReference type="SAM" id="SignalP"/>
    </source>
</evidence>
<dbReference type="KEGG" id="aasc:A4S02_13405"/>
<evidence type="ECO:0008006" key="4">
    <source>
        <dbReference type="Google" id="ProtNLM"/>
    </source>
</evidence>
<dbReference type="RefSeq" id="WP_070324064.1">
    <property type="nucleotide sequence ID" value="NZ_CP015164.1"/>
</dbReference>
<evidence type="ECO:0000313" key="2">
    <source>
        <dbReference type="EMBL" id="AOW47611.1"/>
    </source>
</evidence>